<dbReference type="OrthoDB" id="3639461at2759"/>
<gene>
    <name evidence="1" type="ORF">MYCFIDRAFT_197783</name>
</gene>
<dbReference type="VEuPathDB" id="FungiDB:MYCFIDRAFT_197783"/>
<evidence type="ECO:0000313" key="2">
    <source>
        <dbReference type="Proteomes" id="UP000016932"/>
    </source>
</evidence>
<dbReference type="EMBL" id="KB446560">
    <property type="protein sequence ID" value="EME80912.1"/>
    <property type="molecule type" value="Genomic_DNA"/>
</dbReference>
<reference evidence="1 2" key="1">
    <citation type="journal article" date="2012" name="PLoS Pathog.">
        <title>Diverse lifestyles and strategies of plant pathogenesis encoded in the genomes of eighteen Dothideomycetes fungi.</title>
        <authorList>
            <person name="Ohm R.A."/>
            <person name="Feau N."/>
            <person name="Henrissat B."/>
            <person name="Schoch C.L."/>
            <person name="Horwitz B.A."/>
            <person name="Barry K.W."/>
            <person name="Condon B.J."/>
            <person name="Copeland A.C."/>
            <person name="Dhillon B."/>
            <person name="Glaser F."/>
            <person name="Hesse C.N."/>
            <person name="Kosti I."/>
            <person name="LaButti K."/>
            <person name="Lindquist E.A."/>
            <person name="Lucas S."/>
            <person name="Salamov A.A."/>
            <person name="Bradshaw R.E."/>
            <person name="Ciuffetti L."/>
            <person name="Hamelin R.C."/>
            <person name="Kema G.H.J."/>
            <person name="Lawrence C."/>
            <person name="Scott J.A."/>
            <person name="Spatafora J.W."/>
            <person name="Turgeon B.G."/>
            <person name="de Wit P.J.G.M."/>
            <person name="Zhong S."/>
            <person name="Goodwin S.B."/>
            <person name="Grigoriev I.V."/>
        </authorList>
    </citation>
    <scope>NUCLEOTIDE SEQUENCE [LARGE SCALE GENOMIC DNA]</scope>
    <source>
        <strain evidence="1 2">CIRAD86</strain>
    </source>
</reference>
<accession>M3ATU9</accession>
<organism evidence="1 2">
    <name type="scientific">Pseudocercospora fijiensis (strain CIRAD86)</name>
    <name type="common">Black leaf streak disease fungus</name>
    <name type="synonym">Mycosphaerella fijiensis</name>
    <dbReference type="NCBI Taxonomy" id="383855"/>
    <lineage>
        <taxon>Eukaryota</taxon>
        <taxon>Fungi</taxon>
        <taxon>Dikarya</taxon>
        <taxon>Ascomycota</taxon>
        <taxon>Pezizomycotina</taxon>
        <taxon>Dothideomycetes</taxon>
        <taxon>Dothideomycetidae</taxon>
        <taxon>Mycosphaerellales</taxon>
        <taxon>Mycosphaerellaceae</taxon>
        <taxon>Pseudocercospora</taxon>
    </lineage>
</organism>
<dbReference type="Proteomes" id="UP000016932">
    <property type="component" value="Unassembled WGS sequence"/>
</dbReference>
<evidence type="ECO:0000313" key="1">
    <source>
        <dbReference type="EMBL" id="EME80912.1"/>
    </source>
</evidence>
<dbReference type="KEGG" id="pfj:MYCFIDRAFT_197783"/>
<proteinExistence type="predicted"/>
<dbReference type="AlphaFoldDB" id="M3ATU9"/>
<keyword evidence="2" id="KW-1185">Reference proteome</keyword>
<dbReference type="GeneID" id="19335674"/>
<dbReference type="RefSeq" id="XP_007928263.1">
    <property type="nucleotide sequence ID" value="XM_007930072.1"/>
</dbReference>
<sequence length="163" mass="19136">MLLPFLTFSNFQGILVRKCSIGNAYIARLERLDREWTFRFMDLPPEMRNLVIYSIRLELVICCHCDRDEHSYEHSADFSLPKFFTSAFVERAQSLRKLTLVMPVSTAMKFTTQQFLDWFDPLTQLSPGVALELYGFDRETRDELKRRIEDAKPKVDVDVDADE</sequence>
<protein>
    <submittedName>
        <fullName evidence="1">Uncharacterized protein</fullName>
    </submittedName>
</protein>
<name>M3ATU9_PSEFD</name>
<dbReference type="HOGENOM" id="CLU_1627809_0_0_1"/>